<proteinExistence type="predicted"/>
<dbReference type="FunFam" id="3.30.70.100:FF:000001">
    <property type="entry name" value="ATPase copper transporting beta"/>
    <property type="match status" value="1"/>
</dbReference>
<evidence type="ECO:0000313" key="4">
    <source>
        <dbReference type="Proteomes" id="UP001155144"/>
    </source>
</evidence>
<dbReference type="InterPro" id="IPR006121">
    <property type="entry name" value="HMA_dom"/>
</dbReference>
<dbReference type="CDD" id="cd00371">
    <property type="entry name" value="HMA"/>
    <property type="match status" value="1"/>
</dbReference>
<dbReference type="InterPro" id="IPR036163">
    <property type="entry name" value="HMA_dom_sf"/>
</dbReference>
<comment type="caution">
    <text evidence="3">The sequence shown here is derived from an EMBL/GenBank/DDBJ whole genome shotgun (WGS) entry which is preliminary data.</text>
</comment>
<dbReference type="EMBL" id="JANUBL010000005">
    <property type="protein sequence ID" value="MCS4122336.1"/>
    <property type="molecule type" value="Genomic_DNA"/>
</dbReference>
<feature type="signal peptide" evidence="2">
    <location>
        <begin position="1"/>
        <end position="31"/>
    </location>
</feature>
<keyword evidence="1" id="KW-0479">Metal-binding</keyword>
<accession>A0A9X2TNT4</accession>
<evidence type="ECO:0000256" key="1">
    <source>
        <dbReference type="ARBA" id="ARBA00022723"/>
    </source>
</evidence>
<dbReference type="Gene3D" id="3.30.70.100">
    <property type="match status" value="1"/>
</dbReference>
<sequence>MYNAMRTFIARTSALLVLLLAGGGLFQPAQAQLQKIEQTIFGMDCAPCAHAMEQSIGSMKGVKTVSVTLNDGRASIDLSNTNEVTYRDIRKAISNGGFSAKKATLEAQGTLRQKGDQWILETPAGEQFVLRPSKKASSGEGGLQDLKPDRQVIVTGQIPASLNTKDTLWPLHIQRVRSAT</sequence>
<evidence type="ECO:0000313" key="3">
    <source>
        <dbReference type="EMBL" id="MCS4122336.1"/>
    </source>
</evidence>
<name>A0A9X2TNT4_9BACT</name>
<organism evidence="3 4">
    <name type="scientific">Salinibacter ruber</name>
    <dbReference type="NCBI Taxonomy" id="146919"/>
    <lineage>
        <taxon>Bacteria</taxon>
        <taxon>Pseudomonadati</taxon>
        <taxon>Rhodothermota</taxon>
        <taxon>Rhodothermia</taxon>
        <taxon>Rhodothermales</taxon>
        <taxon>Salinibacteraceae</taxon>
        <taxon>Salinibacter</taxon>
    </lineage>
</organism>
<dbReference type="AlphaFoldDB" id="A0A9X2TNT4"/>
<dbReference type="PROSITE" id="PS50846">
    <property type="entry name" value="HMA_2"/>
    <property type="match status" value="1"/>
</dbReference>
<dbReference type="Proteomes" id="UP001155144">
    <property type="component" value="Unassembled WGS sequence"/>
</dbReference>
<dbReference type="GO" id="GO:0046872">
    <property type="term" value="F:metal ion binding"/>
    <property type="evidence" value="ECO:0007669"/>
    <property type="project" value="UniProtKB-KW"/>
</dbReference>
<protein>
    <submittedName>
        <fullName evidence="3">Copper chaperone CopZ</fullName>
    </submittedName>
</protein>
<evidence type="ECO:0000256" key="2">
    <source>
        <dbReference type="SAM" id="SignalP"/>
    </source>
</evidence>
<dbReference type="Pfam" id="PF00403">
    <property type="entry name" value="HMA"/>
    <property type="match status" value="1"/>
</dbReference>
<feature type="chain" id="PRO_5041116519" evidence="2">
    <location>
        <begin position="32"/>
        <end position="180"/>
    </location>
</feature>
<dbReference type="RefSeq" id="WP_259040284.1">
    <property type="nucleotide sequence ID" value="NZ_JANTZO010000005.1"/>
</dbReference>
<reference evidence="3" key="1">
    <citation type="submission" date="2022-08" db="EMBL/GenBank/DDBJ databases">
        <title>Genomic Encyclopedia of Type Strains, Phase V (KMG-V): Genome sequencing to study the core and pangenomes of soil and plant-associated prokaryotes.</title>
        <authorList>
            <person name="Whitman W."/>
        </authorList>
    </citation>
    <scope>NUCLEOTIDE SEQUENCE</scope>
    <source>
        <strain evidence="3">SP3026</strain>
    </source>
</reference>
<gene>
    <name evidence="3" type="ORF">GGP45_002696</name>
</gene>
<keyword evidence="2" id="KW-0732">Signal</keyword>
<dbReference type="SUPFAM" id="SSF55008">
    <property type="entry name" value="HMA, heavy metal-associated domain"/>
    <property type="match status" value="1"/>
</dbReference>